<feature type="transmembrane region" description="Helical" evidence="1">
    <location>
        <begin position="329"/>
        <end position="348"/>
    </location>
</feature>
<feature type="transmembrane region" description="Helical" evidence="1">
    <location>
        <begin position="78"/>
        <end position="100"/>
    </location>
</feature>
<dbReference type="GeneID" id="86049828"/>
<feature type="transmembrane region" description="Helical" evidence="1">
    <location>
        <begin position="267"/>
        <end position="285"/>
    </location>
</feature>
<reference evidence="2 3" key="1">
    <citation type="submission" date="2011-02" db="EMBL/GenBank/DDBJ databases">
        <authorList>
            <person name="Weinstock G."/>
            <person name="Sodergren E."/>
            <person name="Clifton S."/>
            <person name="Fulton L."/>
            <person name="Fulton B."/>
            <person name="Courtney L."/>
            <person name="Fronick C."/>
            <person name="Harrison M."/>
            <person name="Strong C."/>
            <person name="Farmer C."/>
            <person name="Delahaunty K."/>
            <person name="Markovic C."/>
            <person name="Hall O."/>
            <person name="Minx P."/>
            <person name="Tomlinson C."/>
            <person name="Mitreva M."/>
            <person name="Hou S."/>
            <person name="Chen J."/>
            <person name="Wollam A."/>
            <person name="Pepin K.H."/>
            <person name="Johnson M."/>
            <person name="Bhonagiri V."/>
            <person name="Zhang X."/>
            <person name="Suruliraj S."/>
            <person name="Warren W."/>
            <person name="Chinwalla A."/>
            <person name="Mardis E.R."/>
            <person name="Wilson R.K."/>
        </authorList>
    </citation>
    <scope>NUCLEOTIDE SEQUENCE [LARGE SCALE GENOMIC DNA]</scope>
    <source>
        <strain evidence="2 3">YIT 12057</strain>
    </source>
</reference>
<dbReference type="Pfam" id="PF14897">
    <property type="entry name" value="EpsG"/>
    <property type="match status" value="1"/>
</dbReference>
<evidence type="ECO:0000313" key="2">
    <source>
        <dbReference type="EMBL" id="EGF56360.1"/>
    </source>
</evidence>
<gene>
    <name evidence="2" type="ORF">HMPREF9446_02288</name>
</gene>
<dbReference type="HOGENOM" id="CLU_805741_0_0_10"/>
<feature type="transmembrane region" description="Helical" evidence="1">
    <location>
        <begin position="297"/>
        <end position="317"/>
    </location>
</feature>
<evidence type="ECO:0000313" key="3">
    <source>
        <dbReference type="Proteomes" id="UP000003416"/>
    </source>
</evidence>
<feature type="transmembrane region" description="Helical" evidence="1">
    <location>
        <begin position="31"/>
        <end position="48"/>
    </location>
</feature>
<evidence type="ECO:0000256" key="1">
    <source>
        <dbReference type="SAM" id="Phobius"/>
    </source>
</evidence>
<keyword evidence="3" id="KW-1185">Reference proteome</keyword>
<keyword evidence="1" id="KW-1133">Transmembrane helix</keyword>
<protein>
    <submittedName>
        <fullName evidence="2">Conserved domain protein</fullName>
    </submittedName>
</protein>
<feature type="transmembrane region" description="Helical" evidence="1">
    <location>
        <begin position="112"/>
        <end position="129"/>
    </location>
</feature>
<name>F3PU67_9BACE</name>
<keyword evidence="1" id="KW-0812">Transmembrane</keyword>
<organism evidence="2 3">
    <name type="scientific">Bacteroides fluxus YIT 12057</name>
    <dbReference type="NCBI Taxonomy" id="763034"/>
    <lineage>
        <taxon>Bacteria</taxon>
        <taxon>Pseudomonadati</taxon>
        <taxon>Bacteroidota</taxon>
        <taxon>Bacteroidia</taxon>
        <taxon>Bacteroidales</taxon>
        <taxon>Bacteroidaceae</taxon>
        <taxon>Bacteroides</taxon>
    </lineage>
</organism>
<accession>F3PU67</accession>
<dbReference type="Proteomes" id="UP000003416">
    <property type="component" value="Unassembled WGS sequence"/>
</dbReference>
<comment type="caution">
    <text evidence="2">The sequence shown here is derived from an EMBL/GenBank/DDBJ whole genome shotgun (WGS) entry which is preliminary data.</text>
</comment>
<dbReference type="STRING" id="763034.HMPREF9446_02288"/>
<dbReference type="RefSeq" id="WP_009125546.1">
    <property type="nucleotide sequence ID" value="NZ_GL882638.1"/>
</dbReference>
<feature type="transmembrane region" description="Helical" evidence="1">
    <location>
        <begin position="194"/>
        <end position="212"/>
    </location>
</feature>
<sequence length="361" mass="42154">MVLSYIVYTFLAFVVCSFTNIIINSKSVSKYYLILPISIYSIIVGLRYEVGTDWFQYRSYFELAVQGYSLQLEPCYTFINYIVASITSSYQVFFILVALLQILLIYKSFRHLYFLLPLAIYFFFCGPFFSTLNLLRQSISFCIFLFSIPYIINRQPLKYFLMITIAFGFHSSSVILFPLYLLNKVNADVILRKKVILIGLMFVTIILGNVILKPLADIFFSNIESNQYLRYAKGFEDNTFDIGLGYWIEKIVDIILVFYAYRMHKKFHGYGFSIYFLLFFVGELIKNLGEGNQLTIRISYCLTSLRFVIISFLLYYIYKVIKRQQSFSFILATLILLFYTMTFFTAIAKGQAGCSPFQFAI</sequence>
<feature type="transmembrane region" description="Helical" evidence="1">
    <location>
        <begin position="6"/>
        <end position="24"/>
    </location>
</feature>
<feature type="transmembrane region" description="Helical" evidence="1">
    <location>
        <begin position="159"/>
        <end position="182"/>
    </location>
</feature>
<dbReference type="eggNOG" id="ENOG5032WZV">
    <property type="taxonomic scope" value="Bacteria"/>
</dbReference>
<keyword evidence="1" id="KW-0472">Membrane</keyword>
<dbReference type="InterPro" id="IPR049458">
    <property type="entry name" value="EpsG-like"/>
</dbReference>
<dbReference type="EMBL" id="AFBN01000041">
    <property type="protein sequence ID" value="EGF56360.1"/>
    <property type="molecule type" value="Genomic_DNA"/>
</dbReference>
<proteinExistence type="predicted"/>
<dbReference type="AlphaFoldDB" id="F3PU67"/>